<evidence type="ECO:0000313" key="10">
    <source>
        <dbReference type="EMBL" id="RUT09934.1"/>
    </source>
</evidence>
<reference evidence="10" key="2">
    <citation type="journal article" date="2019" name="Genome Biol. Evol.">
        <title>Day and night: Metabolic profiles and evolutionary relationships of six axenic non-marine cyanobacteria.</title>
        <authorList>
            <person name="Will S.E."/>
            <person name="Henke P."/>
            <person name="Boedeker C."/>
            <person name="Huang S."/>
            <person name="Brinkmann H."/>
            <person name="Rohde M."/>
            <person name="Jarek M."/>
            <person name="Friedl T."/>
            <person name="Seufert S."/>
            <person name="Schumacher M."/>
            <person name="Overmann J."/>
            <person name="Neumann-Schaal M."/>
            <person name="Petersen J."/>
        </authorList>
    </citation>
    <scope>NUCLEOTIDE SEQUENCE [LARGE SCALE GENOMIC DNA]</scope>
    <source>
        <strain evidence="10">PCC 7102</strain>
    </source>
</reference>
<gene>
    <name evidence="10" type="ORF">DSM106972_004290</name>
</gene>
<dbReference type="NCBIfam" id="NF040570">
    <property type="entry name" value="guided_TnpB"/>
    <property type="match status" value="1"/>
</dbReference>
<comment type="caution">
    <text evidence="10">The sequence shown here is derived from an EMBL/GenBank/DDBJ whole genome shotgun (WGS) entry which is preliminary data.</text>
</comment>
<evidence type="ECO:0000256" key="6">
    <source>
        <dbReference type="ARBA" id="ARBA00023172"/>
    </source>
</evidence>
<evidence type="ECO:0000256" key="1">
    <source>
        <dbReference type="ARBA" id="ARBA00008761"/>
    </source>
</evidence>
<keyword evidence="6" id="KW-0233">DNA recombination</keyword>
<keyword evidence="2" id="KW-0815">Transposition</keyword>
<dbReference type="GO" id="GO:0032196">
    <property type="term" value="P:transposition"/>
    <property type="evidence" value="ECO:0007669"/>
    <property type="project" value="UniProtKB-KW"/>
</dbReference>
<organism evidence="10 11">
    <name type="scientific">Dulcicalothrix desertica PCC 7102</name>
    <dbReference type="NCBI Taxonomy" id="232991"/>
    <lineage>
        <taxon>Bacteria</taxon>
        <taxon>Bacillati</taxon>
        <taxon>Cyanobacteriota</taxon>
        <taxon>Cyanophyceae</taxon>
        <taxon>Nostocales</taxon>
        <taxon>Calotrichaceae</taxon>
        <taxon>Dulcicalothrix</taxon>
    </lineage>
</organism>
<protein>
    <recommendedName>
        <fullName evidence="12">Transposase</fullName>
    </recommendedName>
</protein>
<keyword evidence="5" id="KW-0238">DNA-binding</keyword>
<feature type="domain" description="Cas12f1-like TNB" evidence="8">
    <location>
        <begin position="372"/>
        <end position="437"/>
    </location>
</feature>
<evidence type="ECO:0000313" key="11">
    <source>
        <dbReference type="Proteomes" id="UP000271624"/>
    </source>
</evidence>
<dbReference type="Pfam" id="PF07282">
    <property type="entry name" value="Cas12f1-like_TNB"/>
    <property type="match status" value="1"/>
</dbReference>
<keyword evidence="4" id="KW-0862">Zinc</keyword>
<evidence type="ECO:0000256" key="5">
    <source>
        <dbReference type="ARBA" id="ARBA00023125"/>
    </source>
</evidence>
<dbReference type="AlphaFoldDB" id="A0A3S1BDR0"/>
<dbReference type="EMBL" id="RSCL01000001">
    <property type="protein sequence ID" value="RUT09934.1"/>
    <property type="molecule type" value="Genomic_DNA"/>
</dbReference>
<evidence type="ECO:0000256" key="3">
    <source>
        <dbReference type="ARBA" id="ARBA00022723"/>
    </source>
</evidence>
<evidence type="ECO:0000259" key="8">
    <source>
        <dbReference type="Pfam" id="PF07282"/>
    </source>
</evidence>
<dbReference type="RefSeq" id="WP_201800664.1">
    <property type="nucleotide sequence ID" value="NZ_RSCL01000001.1"/>
</dbReference>
<dbReference type="GO" id="GO:0006310">
    <property type="term" value="P:DNA recombination"/>
    <property type="evidence" value="ECO:0007669"/>
    <property type="project" value="UniProtKB-KW"/>
</dbReference>
<accession>A0A3S1BDR0</accession>
<keyword evidence="3" id="KW-0479">Metal-binding</keyword>
<dbReference type="InterPro" id="IPR021027">
    <property type="entry name" value="Transposase_put_HTH"/>
</dbReference>
<evidence type="ECO:0000259" key="7">
    <source>
        <dbReference type="Pfam" id="PF01385"/>
    </source>
</evidence>
<proteinExistence type="inferred from homology"/>
<name>A0A3S1BDR0_9CYAN</name>
<dbReference type="Proteomes" id="UP000271624">
    <property type="component" value="Unassembled WGS sequence"/>
</dbReference>
<dbReference type="GO" id="GO:0003677">
    <property type="term" value="F:DNA binding"/>
    <property type="evidence" value="ECO:0007669"/>
    <property type="project" value="UniProtKB-KW"/>
</dbReference>
<evidence type="ECO:0000256" key="2">
    <source>
        <dbReference type="ARBA" id="ARBA00022578"/>
    </source>
</evidence>
<feature type="domain" description="Probable transposase IS891/IS1136/IS1341" evidence="7">
    <location>
        <begin position="232"/>
        <end position="339"/>
    </location>
</feature>
<comment type="similarity">
    <text evidence="1">In the C-terminal section; belongs to the transposase 35 family.</text>
</comment>
<evidence type="ECO:0008006" key="12">
    <source>
        <dbReference type="Google" id="ProtNLM"/>
    </source>
</evidence>
<dbReference type="InterPro" id="IPR010095">
    <property type="entry name" value="Cas12f1-like_TNB"/>
</dbReference>
<evidence type="ECO:0000259" key="9">
    <source>
        <dbReference type="Pfam" id="PF12323"/>
    </source>
</evidence>
<dbReference type="Pfam" id="PF01385">
    <property type="entry name" value="OrfB_IS605"/>
    <property type="match status" value="1"/>
</dbReference>
<keyword evidence="11" id="KW-1185">Reference proteome</keyword>
<dbReference type="GO" id="GO:0046872">
    <property type="term" value="F:metal ion binding"/>
    <property type="evidence" value="ECO:0007669"/>
    <property type="project" value="UniProtKB-KW"/>
</dbReference>
<dbReference type="Pfam" id="PF12323">
    <property type="entry name" value="HTH_OrfB_IS605"/>
    <property type="match status" value="1"/>
</dbReference>
<reference evidence="10" key="1">
    <citation type="submission" date="2018-12" db="EMBL/GenBank/DDBJ databases">
        <authorList>
            <person name="Will S."/>
            <person name="Neumann-Schaal M."/>
            <person name="Henke P."/>
        </authorList>
    </citation>
    <scope>NUCLEOTIDE SEQUENCE</scope>
    <source>
        <strain evidence="10">PCC 7102</strain>
    </source>
</reference>
<feature type="domain" description="Transposase putative helix-turn-helix" evidence="9">
    <location>
        <begin position="1"/>
        <end position="43"/>
    </location>
</feature>
<evidence type="ECO:0000256" key="4">
    <source>
        <dbReference type="ARBA" id="ARBA00022833"/>
    </source>
</evidence>
<dbReference type="InterPro" id="IPR001959">
    <property type="entry name" value="Transposase"/>
</dbReference>
<sequence length="510" mass="58793">MLAGYVYKLRPDDEQATKMDNWLDMLRSSYNWCLNDRIEQYYQQYICGDYCDLRTKAEACALTCFVSKNGASGEPWKLDNSEVEIIGECCLLPYDLNNLPYSGKTPRRSAGDIQITTLPVLKKARPWFKDIDSTVLQQNIKRLDTAYKNFFEGKGFANFKNKSNFRSFTYASGVRVEGNKIYLPKLGWMRFYNSRPIPDGFTIKSVTVRKKSNGYYVSIRIEDKSVPDYIPLPIEQVNTAVGCDVGIKKLVSLSDGSQVKNPKFSTNKKMRRRMKIRQRRLARKKKRSKNRKKAANVVGRLHQKISNQRTDYQWKVAHQIVNKADLVVFEDLKVSNMKKRCKPKFDSDTGKYLNNGQSRKVGLNRSISDAAWFELRLKTEYVAAKSGKRFEVVPPHHTSQLCPECHHVDSSNRDEEKFLCSVCGYAADADNNAARNIKQRCLDKFNIKLTLKPHIKKEKAVRRDLPEPEQLTLGLILFETPTCEVTRVQRSYVRARNSKRSQRTEPLEAA</sequence>